<proteinExistence type="predicted"/>
<feature type="non-terminal residue" evidence="2">
    <location>
        <position position="1"/>
    </location>
</feature>
<evidence type="ECO:0000313" key="2">
    <source>
        <dbReference type="EMBL" id="CAK0803758.1"/>
    </source>
</evidence>
<comment type="caution">
    <text evidence="2">The sequence shown here is derived from an EMBL/GenBank/DDBJ whole genome shotgun (WGS) entry which is preliminary data.</text>
</comment>
<evidence type="ECO:0000256" key="1">
    <source>
        <dbReference type="SAM" id="MobiDB-lite"/>
    </source>
</evidence>
<feature type="compositionally biased region" description="Polar residues" evidence="1">
    <location>
        <begin position="1"/>
        <end position="10"/>
    </location>
</feature>
<keyword evidence="3" id="KW-1185">Reference proteome</keyword>
<feature type="region of interest" description="Disordered" evidence="1">
    <location>
        <begin position="1"/>
        <end position="24"/>
    </location>
</feature>
<feature type="region of interest" description="Disordered" evidence="1">
    <location>
        <begin position="44"/>
        <end position="73"/>
    </location>
</feature>
<organism evidence="2 3">
    <name type="scientific">Prorocentrum cordatum</name>
    <dbReference type="NCBI Taxonomy" id="2364126"/>
    <lineage>
        <taxon>Eukaryota</taxon>
        <taxon>Sar</taxon>
        <taxon>Alveolata</taxon>
        <taxon>Dinophyceae</taxon>
        <taxon>Prorocentrales</taxon>
        <taxon>Prorocentraceae</taxon>
        <taxon>Prorocentrum</taxon>
    </lineage>
</organism>
<feature type="compositionally biased region" description="Low complexity" evidence="1">
    <location>
        <begin position="125"/>
        <end position="138"/>
    </location>
</feature>
<reference evidence="2" key="1">
    <citation type="submission" date="2023-10" db="EMBL/GenBank/DDBJ databases">
        <authorList>
            <person name="Chen Y."/>
            <person name="Shah S."/>
            <person name="Dougan E. K."/>
            <person name="Thang M."/>
            <person name="Chan C."/>
        </authorList>
    </citation>
    <scope>NUCLEOTIDE SEQUENCE [LARGE SCALE GENOMIC DNA]</scope>
</reference>
<protein>
    <submittedName>
        <fullName evidence="2">Uncharacterized protein</fullName>
    </submittedName>
</protein>
<sequence length="138" mass="14786">ADSTATSTALRGSREQGEHRDGENAALAAELLEALCEEQQLRGLSQNAQGRWVDERGAAQGSHRQGADGPRQLKEKELATLYNRTAFPWTLTQDSGGVRAARRGRSFPSARSGTGVERGEPARCPPLGALLPLRPAAR</sequence>
<gene>
    <name evidence="2" type="ORF">PCOR1329_LOCUS10817</name>
</gene>
<dbReference type="Proteomes" id="UP001189429">
    <property type="component" value="Unassembled WGS sequence"/>
</dbReference>
<dbReference type="EMBL" id="CAUYUJ010003084">
    <property type="protein sequence ID" value="CAK0803758.1"/>
    <property type="molecule type" value="Genomic_DNA"/>
</dbReference>
<name>A0ABN9QCU9_9DINO</name>
<feature type="non-terminal residue" evidence="2">
    <location>
        <position position="138"/>
    </location>
</feature>
<feature type="region of interest" description="Disordered" evidence="1">
    <location>
        <begin position="96"/>
        <end position="138"/>
    </location>
</feature>
<accession>A0ABN9QCU9</accession>
<evidence type="ECO:0000313" key="3">
    <source>
        <dbReference type="Proteomes" id="UP001189429"/>
    </source>
</evidence>
<feature type="compositionally biased region" description="Basic and acidic residues" evidence="1">
    <location>
        <begin position="12"/>
        <end position="23"/>
    </location>
</feature>